<dbReference type="Pfam" id="PF11013">
    <property type="entry name" value="DUF2851"/>
    <property type="match status" value="1"/>
</dbReference>
<name>A0A178IEX4_9BACT</name>
<reference evidence="1 2" key="1">
    <citation type="submission" date="2016-01" db="EMBL/GenBank/DDBJ databases">
        <title>High potential of lignocellulose degradation of a new Verrucomicrobia species.</title>
        <authorList>
            <person name="Wang Y."/>
            <person name="Shi Y."/>
            <person name="Qiu Z."/>
            <person name="Liu S."/>
            <person name="Yang H."/>
        </authorList>
    </citation>
    <scope>NUCLEOTIDE SEQUENCE [LARGE SCALE GENOMIC DNA]</scope>
    <source>
        <strain evidence="1 2">TSB47</strain>
    </source>
</reference>
<comment type="caution">
    <text evidence="1">The sequence shown here is derived from an EMBL/GenBank/DDBJ whole genome shotgun (WGS) entry which is preliminary data.</text>
</comment>
<gene>
    <name evidence="1" type="ORF">AW736_22210</name>
</gene>
<evidence type="ECO:0008006" key="3">
    <source>
        <dbReference type="Google" id="ProtNLM"/>
    </source>
</evidence>
<evidence type="ECO:0000313" key="1">
    <source>
        <dbReference type="EMBL" id="OAM87629.1"/>
    </source>
</evidence>
<dbReference type="AlphaFoldDB" id="A0A178IEX4"/>
<dbReference type="RefSeq" id="WP_068772499.1">
    <property type="nucleotide sequence ID" value="NZ_CP109796.1"/>
</dbReference>
<accession>A0A178IEX4</accession>
<evidence type="ECO:0000313" key="2">
    <source>
        <dbReference type="Proteomes" id="UP000078486"/>
    </source>
</evidence>
<organism evidence="1 2">
    <name type="scientific">Termitidicoccus mucosus</name>
    <dbReference type="NCBI Taxonomy" id="1184151"/>
    <lineage>
        <taxon>Bacteria</taxon>
        <taxon>Pseudomonadati</taxon>
        <taxon>Verrucomicrobiota</taxon>
        <taxon>Opitutia</taxon>
        <taxon>Opitutales</taxon>
        <taxon>Opitutaceae</taxon>
        <taxon>Termitidicoccus</taxon>
    </lineage>
</organism>
<sequence>MQPTTGNHAVFANEVAEIQGVYGPFSFPEILLQQIWFRGEFDATRLTAADGRAVKVLHPGRWNRLGGPDFKQARLRIGGEAVTGDVEVHLHAEDWTKHRHADDPAYDGVVLHVVLFPGNANTPAASRGAGGREIPVAVLLPLLWHDLEEYAADAAVERLARHPMARAREELLAMREDELRAELGRLSSERWARKVHFAKLRVARLGWEAACHHAALEILGYRANRAPMLAVATEWPLDAWRKNAAAATACERSAGEGFADAVFAEISARGAWSKQGARPANHPRSRLRQYARWVAANPDWPARLAHLFANQRSAGMAGFSLRSELARDVRERRGQECPRSFMCAIRADEPSTRDWRRANEARKLRASVEDEICGGTIGGTRLDNLVCDGFLPLLATRDAADTDTAWLERCWRHWWTGDMPAQVAPLLKGLRMTGTRDQPACHGIAQGLLGWMLASEDAATRDERNNEVARSRCRA</sequence>
<dbReference type="EMBL" id="LRRQ01000167">
    <property type="protein sequence ID" value="OAM87629.1"/>
    <property type="molecule type" value="Genomic_DNA"/>
</dbReference>
<dbReference type="OrthoDB" id="148404at2"/>
<dbReference type="STRING" id="1184151.AW736_22210"/>
<protein>
    <recommendedName>
        <fullName evidence="3">DUF2851 domain-containing protein</fullName>
    </recommendedName>
</protein>
<dbReference type="Proteomes" id="UP000078486">
    <property type="component" value="Unassembled WGS sequence"/>
</dbReference>
<proteinExistence type="predicted"/>
<dbReference type="InterPro" id="IPR021272">
    <property type="entry name" value="DUF2851"/>
</dbReference>
<keyword evidence="2" id="KW-1185">Reference proteome</keyword>